<evidence type="ECO:0000313" key="1">
    <source>
        <dbReference type="EMBL" id="OAN31241.1"/>
    </source>
</evidence>
<protein>
    <submittedName>
        <fullName evidence="1">Uncharacterized protein</fullName>
    </submittedName>
</protein>
<organism evidence="1 2">
    <name type="scientific">Mycolicibacterium iranicum</name>
    <name type="common">Mycobacterium iranicum</name>
    <dbReference type="NCBI Taxonomy" id="912594"/>
    <lineage>
        <taxon>Bacteria</taxon>
        <taxon>Bacillati</taxon>
        <taxon>Actinomycetota</taxon>
        <taxon>Actinomycetes</taxon>
        <taxon>Mycobacteriales</taxon>
        <taxon>Mycobacteriaceae</taxon>
        <taxon>Mycolicibacterium</taxon>
    </lineage>
</organism>
<dbReference type="Proteomes" id="UP000078396">
    <property type="component" value="Unassembled WGS sequence"/>
</dbReference>
<dbReference type="RefSeq" id="WP_064284655.1">
    <property type="nucleotide sequence ID" value="NZ_LWCS01000059.1"/>
</dbReference>
<comment type="caution">
    <text evidence="1">The sequence shown here is derived from an EMBL/GenBank/DDBJ whole genome shotgun (WGS) entry which is preliminary data.</text>
</comment>
<proteinExistence type="predicted"/>
<reference evidence="1 2" key="1">
    <citation type="submission" date="2016-04" db="EMBL/GenBank/DDBJ databases">
        <title>Draft Genome Sequences of Staphylococcus capitis Strain H36, S. capitis Strain H65, S. cohnii Strain H62, S. hominis Strain H69, Mycobacterium iranicum Strain H39, Plantibacter sp. Strain H53, Pseudomonas oryzihabitans Strain H72, and Microbacterium sp. Strain H83, isolated from residential settings.</title>
        <authorList>
            <person name="Lymperopoulou D."/>
            <person name="Adams R.I."/>
            <person name="Lindow S."/>
            <person name="Coil D.A."/>
            <person name="Jospin G."/>
            <person name="Eisen J.A."/>
        </authorList>
    </citation>
    <scope>NUCLEOTIDE SEQUENCE [LARGE SCALE GENOMIC DNA]</scope>
    <source>
        <strain evidence="1 2">H39</strain>
    </source>
</reference>
<dbReference type="OrthoDB" id="4611156at2"/>
<name>A0A178LJS1_MYCIR</name>
<accession>A0A178LJS1</accession>
<dbReference type="EMBL" id="LWCS01000059">
    <property type="protein sequence ID" value="OAN31241.1"/>
    <property type="molecule type" value="Genomic_DNA"/>
</dbReference>
<sequence>MTTNDDFLIDAEYQGVELGTRHADLAVFVAQATQWARAFCTPIPDDSGQDFDFNYPLVSHAVVLEGLAARLATAMAELVTTMAPCPDVRMQTPAAGYGARLFGSPVTHFEGIEFVVGLESQSRYRVTHQDLWRGSLGYARELLASVQTSTVELSWYANAVQELLDEASATVRDAYADAVAATYGGMFAALAGPGMSDVLISCMQDLTGAGVDDAHCESVLSRLEGTFPAAVTKCRVRQDKWLPSTIASQ</sequence>
<evidence type="ECO:0000313" key="2">
    <source>
        <dbReference type="Proteomes" id="UP000078396"/>
    </source>
</evidence>
<dbReference type="AlphaFoldDB" id="A0A178LJS1"/>
<gene>
    <name evidence="1" type="ORF">A4X20_29265</name>
</gene>